<feature type="transmembrane region" description="Helical" evidence="15">
    <location>
        <begin position="1217"/>
        <end position="1238"/>
    </location>
</feature>
<keyword evidence="6 15" id="KW-0812">Transmembrane</keyword>
<dbReference type="PANTHER" id="PTHR22914:SF42">
    <property type="entry name" value="CHITIN SYNTHASE"/>
    <property type="match status" value="1"/>
</dbReference>
<feature type="coiled-coil region" evidence="13">
    <location>
        <begin position="1020"/>
        <end position="1054"/>
    </location>
</feature>
<dbReference type="Pfam" id="PF03142">
    <property type="entry name" value="Chitin_synth_2"/>
    <property type="match status" value="1"/>
</dbReference>
<dbReference type="GO" id="GO:0006031">
    <property type="term" value="P:chitin biosynthetic process"/>
    <property type="evidence" value="ECO:0007669"/>
    <property type="project" value="TreeGrafter"/>
</dbReference>
<feature type="transmembrane region" description="Helical" evidence="15">
    <location>
        <begin position="100"/>
        <end position="120"/>
    </location>
</feature>
<reference evidence="18" key="1">
    <citation type="submission" date="2023-01" db="EMBL/GenBank/DDBJ databases">
        <title>Key to firefly adult light organ development and bioluminescence: homeobox transcription factors regulate luciferase expression and transportation to peroxisome.</title>
        <authorList>
            <person name="Fu X."/>
        </authorList>
    </citation>
    <scope>NUCLEOTIDE SEQUENCE [LARGE SCALE GENOMIC DNA]</scope>
</reference>
<evidence type="ECO:0000256" key="7">
    <source>
        <dbReference type="ARBA" id="ARBA00022989"/>
    </source>
</evidence>
<protein>
    <recommendedName>
        <fullName evidence="2">chitin synthase</fullName>
        <ecNumber evidence="2">2.4.1.16</ecNumber>
    </recommendedName>
</protein>
<dbReference type="InterPro" id="IPR055120">
    <property type="entry name" value="Chs-1/2_IV_N"/>
</dbReference>
<keyword evidence="3" id="KW-1003">Cell membrane</keyword>
<feature type="transmembrane region" description="Helical" evidence="15">
    <location>
        <begin position="281"/>
        <end position="298"/>
    </location>
</feature>
<evidence type="ECO:0000256" key="11">
    <source>
        <dbReference type="ARBA" id="ARBA00046329"/>
    </source>
</evidence>
<evidence type="ECO:0000256" key="5">
    <source>
        <dbReference type="ARBA" id="ARBA00022679"/>
    </source>
</evidence>
<feature type="region of interest" description="Disordered" evidence="14">
    <location>
        <begin position="420"/>
        <end position="443"/>
    </location>
</feature>
<evidence type="ECO:0000313" key="17">
    <source>
        <dbReference type="EMBL" id="KAK4876419.1"/>
    </source>
</evidence>
<dbReference type="EMBL" id="JARPUR010000005">
    <property type="protein sequence ID" value="KAK4876419.1"/>
    <property type="molecule type" value="Genomic_DNA"/>
</dbReference>
<evidence type="ECO:0000256" key="1">
    <source>
        <dbReference type="ARBA" id="ARBA00004651"/>
    </source>
</evidence>
<feature type="domain" description="Chitin synthase chs-1/2 N-terminal putative transporter" evidence="16">
    <location>
        <begin position="35"/>
        <end position="236"/>
    </location>
</feature>
<evidence type="ECO:0000256" key="12">
    <source>
        <dbReference type="ARBA" id="ARBA00048014"/>
    </source>
</evidence>
<keyword evidence="5" id="KW-0808">Transferase</keyword>
<dbReference type="SUPFAM" id="SSF53448">
    <property type="entry name" value="Nucleotide-diphospho-sugar transferases"/>
    <property type="match status" value="1"/>
</dbReference>
<feature type="transmembrane region" description="Helical" evidence="15">
    <location>
        <begin position="812"/>
        <end position="839"/>
    </location>
</feature>
<feature type="transmembrane region" description="Helical" evidence="15">
    <location>
        <begin position="869"/>
        <end position="893"/>
    </location>
</feature>
<dbReference type="Pfam" id="PF23000">
    <property type="entry name" value="ChitinSynthase_IV_N"/>
    <property type="match status" value="1"/>
</dbReference>
<proteinExistence type="inferred from homology"/>
<feature type="transmembrane region" description="Helical" evidence="15">
    <location>
        <begin position="926"/>
        <end position="950"/>
    </location>
</feature>
<evidence type="ECO:0000256" key="14">
    <source>
        <dbReference type="SAM" id="MobiDB-lite"/>
    </source>
</evidence>
<evidence type="ECO:0000256" key="9">
    <source>
        <dbReference type="ARBA" id="ARBA00023136"/>
    </source>
</evidence>
<evidence type="ECO:0000256" key="13">
    <source>
        <dbReference type="SAM" id="Coils"/>
    </source>
</evidence>
<keyword evidence="7 15" id="KW-1133">Transmembrane helix</keyword>
<organism evidence="17 18">
    <name type="scientific">Aquatica leii</name>
    <dbReference type="NCBI Taxonomy" id="1421715"/>
    <lineage>
        <taxon>Eukaryota</taxon>
        <taxon>Metazoa</taxon>
        <taxon>Ecdysozoa</taxon>
        <taxon>Arthropoda</taxon>
        <taxon>Hexapoda</taxon>
        <taxon>Insecta</taxon>
        <taxon>Pterygota</taxon>
        <taxon>Neoptera</taxon>
        <taxon>Endopterygota</taxon>
        <taxon>Coleoptera</taxon>
        <taxon>Polyphaga</taxon>
        <taxon>Elateriformia</taxon>
        <taxon>Elateroidea</taxon>
        <taxon>Lampyridae</taxon>
        <taxon>Luciolinae</taxon>
        <taxon>Aquatica</taxon>
    </lineage>
</organism>
<dbReference type="PANTHER" id="PTHR22914">
    <property type="entry name" value="CHITIN SYNTHASE"/>
    <property type="match status" value="1"/>
</dbReference>
<keyword evidence="18" id="KW-1185">Reference proteome</keyword>
<feature type="compositionally biased region" description="Basic and acidic residues" evidence="14">
    <location>
        <begin position="420"/>
        <end position="432"/>
    </location>
</feature>
<feature type="transmembrane region" description="Helical" evidence="15">
    <location>
        <begin position="367"/>
        <end position="386"/>
    </location>
</feature>
<accession>A0AAN7SFF2</accession>
<feature type="transmembrane region" description="Helical" evidence="15">
    <location>
        <begin position="73"/>
        <end position="94"/>
    </location>
</feature>
<evidence type="ECO:0000256" key="4">
    <source>
        <dbReference type="ARBA" id="ARBA00022676"/>
    </source>
</evidence>
<evidence type="ECO:0000256" key="6">
    <source>
        <dbReference type="ARBA" id="ARBA00022692"/>
    </source>
</evidence>
<feature type="compositionally biased region" description="Acidic residues" evidence="14">
    <location>
        <begin position="433"/>
        <end position="443"/>
    </location>
</feature>
<feature type="transmembrane region" description="Helical" evidence="15">
    <location>
        <begin position="1160"/>
        <end position="1179"/>
    </location>
</feature>
<comment type="similarity">
    <text evidence="11">Belongs to the chitin synthase family. Class IV subfamily.</text>
</comment>
<keyword evidence="9 15" id="KW-0472">Membrane</keyword>
<feature type="transmembrane region" description="Helical" evidence="15">
    <location>
        <begin position="201"/>
        <end position="225"/>
    </location>
</feature>
<dbReference type="EC" id="2.4.1.16" evidence="2"/>
<evidence type="ECO:0000256" key="2">
    <source>
        <dbReference type="ARBA" id="ARBA00012543"/>
    </source>
</evidence>
<comment type="caution">
    <text evidence="17">The sequence shown here is derived from an EMBL/GenBank/DDBJ whole genome shotgun (WGS) entry which is preliminary data.</text>
</comment>
<keyword evidence="4" id="KW-0328">Glycosyltransferase</keyword>
<dbReference type="InterPro" id="IPR004835">
    <property type="entry name" value="Chitin_synth"/>
</dbReference>
<feature type="transmembrane region" description="Helical" evidence="15">
    <location>
        <begin position="845"/>
        <end position="862"/>
    </location>
</feature>
<dbReference type="GO" id="GO:0005886">
    <property type="term" value="C:plasma membrane"/>
    <property type="evidence" value="ECO:0007669"/>
    <property type="project" value="UniProtKB-SubCell"/>
</dbReference>
<feature type="transmembrane region" description="Helical" evidence="15">
    <location>
        <begin position="35"/>
        <end position="53"/>
    </location>
</feature>
<comment type="subcellular location">
    <subcellularLocation>
        <location evidence="1">Cell membrane</location>
        <topology evidence="1">Multi-pass membrane protein</topology>
    </subcellularLocation>
</comment>
<feature type="transmembrane region" description="Helical" evidence="15">
    <location>
        <begin position="132"/>
        <end position="152"/>
    </location>
</feature>
<evidence type="ECO:0000256" key="15">
    <source>
        <dbReference type="SAM" id="Phobius"/>
    </source>
</evidence>
<dbReference type="Proteomes" id="UP001353858">
    <property type="component" value="Unassembled WGS sequence"/>
</dbReference>
<dbReference type="InterPro" id="IPR029044">
    <property type="entry name" value="Nucleotide-diphossugar_trans"/>
</dbReference>
<evidence type="ECO:0000313" key="18">
    <source>
        <dbReference type="Proteomes" id="UP001353858"/>
    </source>
</evidence>
<keyword evidence="10" id="KW-0325">Glycoprotein</keyword>
<evidence type="ECO:0000259" key="16">
    <source>
        <dbReference type="Pfam" id="PF23000"/>
    </source>
</evidence>
<dbReference type="CDD" id="cd04190">
    <property type="entry name" value="Chitin_synth_C"/>
    <property type="match status" value="1"/>
</dbReference>
<keyword evidence="8 13" id="KW-0175">Coiled coil</keyword>
<evidence type="ECO:0000256" key="8">
    <source>
        <dbReference type="ARBA" id="ARBA00023054"/>
    </source>
</evidence>
<dbReference type="FunFam" id="3.90.550.10:FF:000139">
    <property type="entry name" value="Chitin synthase 8"/>
    <property type="match status" value="1"/>
</dbReference>
<feature type="transmembrane region" description="Helical" evidence="15">
    <location>
        <begin position="310"/>
        <end position="334"/>
    </location>
</feature>
<comment type="catalytic activity">
    <reaction evidence="12">
        <text>[(1-&gt;4)-N-acetyl-beta-D-glucosaminyl](n) + UDP-N-acetyl-alpha-D-glucosamine = [(1-&gt;4)-N-acetyl-beta-D-glucosaminyl](n+1) + UDP + H(+)</text>
        <dbReference type="Rhea" id="RHEA:16637"/>
        <dbReference type="Rhea" id="RHEA-COMP:9593"/>
        <dbReference type="Rhea" id="RHEA-COMP:9595"/>
        <dbReference type="ChEBI" id="CHEBI:15378"/>
        <dbReference type="ChEBI" id="CHEBI:17029"/>
        <dbReference type="ChEBI" id="CHEBI:57705"/>
        <dbReference type="ChEBI" id="CHEBI:58223"/>
        <dbReference type="EC" id="2.4.1.16"/>
    </reaction>
</comment>
<sequence>MVSQIQPNFTKPFCKDLIDRNKEYVVRLPRVERTAWMWIIIFTYFVPEIWTFLRSVRICLFKTWKMPTKTEFFSLWLTETLPAIGSALLVFSILPELDVVKGVMLTNAVCFVPAVIGFFSRSSNKKDGSLKFALDILSILAQATSFIVWPMIENKPVMWLIPLSVLFISCGWWENYVSEDSPVSFIKLLGKAKKSFENSRYFIYIFVSMWKCLVFFITTIIIIYVKEKSVSFLFDEFSTAFRQHIINVTEIRPIIGDTIDLTGVVQNSQEKSILSDNLTPVWVFLINISCTYLCYVFGKFTCKVAIQGFSYAFPINLSVPTTISVLVAICGIHSGNPCLFYPPIPQYLFFNSPPIYFLKDFITSQHVWIWVLWLLSQTWITIHIWFPRCERLARTEKLYVKPMYDAFLIDQSMALNRRRDDKPENLDDRHNDEEDDVKEDDSFEMNTSIQSSNECTITKIYACACMWHETREEMMEFLKSIFRLDEDQCARRLVKEDLEFEMSDYYELETHIFFDDAFIRKDIYDNDPKLNEHVKFLIETVDKAASEVHQTSIRVRPPKKYLTPYGGRLEWTLPGKTLMIAHLKDKKKIRNKKRWSQVMYMYYLFGHRLMEREDITPAEKDLISENTYLLALDGDMDFQPDALHLLVDLMKKNKGLGAACGRIHPLGSGPLVWYQMFEYAIGHWLQKATEHMIGCVLCSPGCFSLFRAKALMNDRVMCKYATRSEEARHFVQYDQGEDRWLCTLLLQRGYRVEYSAASDAFTHCPEGFNEFYNQRRRWMPSTTANLLDLLMDYKRTVKINDNISRLYITYQVVLMIGTVLGPGTIFLMLVGAFVAAFQLDQWTSFLWNVVPILFYMMICVLFKSDIQLLFAGIISALYGLIMMAVLVGVMLQISTDGILAPSSLFFFCIAGEMILTALMHPKELNCLLYGVVYYITVPSMYMLLVIYSVFNLNNISWGTRELTIMPNPEKDEIKNEEKKVEKVKNKVFSLFGSDKNDNAGSFEFSVAGLFKCLLCTHSKRGEESKELKEIMENLKHLTDKVQSLERTLNKSSSITTDKPFIQQPQRRTTILEGAKGKEVMFHGLDNDSESDRKSLISDIPDEDELPNWTEDEVLAKGNLESLRPKEKFFWEELIQKYLFPYEDNKLQVEKELKDLRDKSVMAFFMINAIFVLIVFLLTLKKDLLHVNWPLDIKYNFTYMNDRREIQLNEMPLELEPIGFVFLIFFFSLLVVQFIAMLFHRFSTFSQILSTTYINWNFFKSLKKEQLTEEEILARNPVKVVKKLFKLKGADDDVEDEDDDKKVAIGRRKTVQILAESGPKRTSINDLREAFEKRLNKNYDARGSHAVKRSLVSAVHKRRSTIKYRKSVQFRTSNTYINAAYQDS</sequence>
<gene>
    <name evidence="17" type="ORF">RN001_012841</name>
</gene>
<evidence type="ECO:0000256" key="3">
    <source>
        <dbReference type="ARBA" id="ARBA00022475"/>
    </source>
</evidence>
<feature type="transmembrane region" description="Helical" evidence="15">
    <location>
        <begin position="158"/>
        <end position="177"/>
    </location>
</feature>
<name>A0AAN7SFF2_9COLE</name>
<evidence type="ECO:0000256" key="10">
    <source>
        <dbReference type="ARBA" id="ARBA00023180"/>
    </source>
</evidence>
<dbReference type="GO" id="GO:0004100">
    <property type="term" value="F:chitin synthase activity"/>
    <property type="evidence" value="ECO:0007669"/>
    <property type="project" value="UniProtKB-EC"/>
</dbReference>